<proteinExistence type="predicted"/>
<reference evidence="1 2" key="1">
    <citation type="submission" date="2019-04" db="EMBL/GenBank/DDBJ databases">
        <authorList>
            <person name="Li M."/>
            <person name="Gao C."/>
        </authorList>
    </citation>
    <scope>NUCLEOTIDE SEQUENCE [LARGE SCALE GENOMIC DNA]</scope>
    <source>
        <strain evidence="1 2">BGMRC 2031</strain>
    </source>
</reference>
<protein>
    <submittedName>
        <fullName evidence="1">Uncharacterized protein</fullName>
    </submittedName>
</protein>
<comment type="caution">
    <text evidence="1">The sequence shown here is derived from an EMBL/GenBank/DDBJ whole genome shotgun (WGS) entry which is preliminary data.</text>
</comment>
<sequence length="66" mass="7373">MADQLIKISQENWVMASAITRVESGSYGDVYIWANGVKLWLEPGYGESSWQAKDRIINAINAALKD</sequence>
<dbReference type="RefSeq" id="WP_136987944.1">
    <property type="nucleotide sequence ID" value="NZ_SZPQ01000001.1"/>
</dbReference>
<dbReference type="EMBL" id="SZPQ01000001">
    <property type="protein sequence ID" value="TKI08653.1"/>
    <property type="molecule type" value="Genomic_DNA"/>
</dbReference>
<evidence type="ECO:0000313" key="2">
    <source>
        <dbReference type="Proteomes" id="UP000305202"/>
    </source>
</evidence>
<accession>A0ABY2SRD4</accession>
<dbReference type="Proteomes" id="UP000305202">
    <property type="component" value="Unassembled WGS sequence"/>
</dbReference>
<organism evidence="1 2">
    <name type="scientific">Martelella alba</name>
    <dbReference type="NCBI Taxonomy" id="2590451"/>
    <lineage>
        <taxon>Bacteria</taxon>
        <taxon>Pseudomonadati</taxon>
        <taxon>Pseudomonadota</taxon>
        <taxon>Alphaproteobacteria</taxon>
        <taxon>Hyphomicrobiales</taxon>
        <taxon>Aurantimonadaceae</taxon>
        <taxon>Martelella</taxon>
    </lineage>
</organism>
<evidence type="ECO:0000313" key="1">
    <source>
        <dbReference type="EMBL" id="TKI08653.1"/>
    </source>
</evidence>
<name>A0ABY2SRD4_9HYPH</name>
<gene>
    <name evidence="1" type="ORF">FCN80_00960</name>
</gene>
<keyword evidence="2" id="KW-1185">Reference proteome</keyword>